<feature type="transmembrane region" description="Helical" evidence="1">
    <location>
        <begin position="42"/>
        <end position="64"/>
    </location>
</feature>
<dbReference type="InterPro" id="IPR036259">
    <property type="entry name" value="MFS_trans_sf"/>
</dbReference>
<feature type="transmembrane region" description="Helical" evidence="1">
    <location>
        <begin position="211"/>
        <end position="233"/>
    </location>
</feature>
<keyword evidence="1" id="KW-0472">Membrane</keyword>
<feature type="transmembrane region" description="Helical" evidence="1">
    <location>
        <begin position="162"/>
        <end position="184"/>
    </location>
</feature>
<evidence type="ECO:0000256" key="1">
    <source>
        <dbReference type="SAM" id="Phobius"/>
    </source>
</evidence>
<accession>A0A0G3H6I9</accession>
<keyword evidence="3" id="KW-1185">Reference proteome</keyword>
<feature type="transmembrane region" description="Helical" evidence="1">
    <location>
        <begin position="12"/>
        <end position="36"/>
    </location>
</feature>
<dbReference type="KEGG" id="cted:CTEST_04590"/>
<dbReference type="OrthoDB" id="4422905at2"/>
<feature type="transmembrane region" description="Helical" evidence="1">
    <location>
        <begin position="239"/>
        <end position="258"/>
    </location>
</feature>
<feature type="transmembrane region" description="Helical" evidence="1">
    <location>
        <begin position="343"/>
        <end position="362"/>
    </location>
</feature>
<name>A0A0G3H6I9_9CORY</name>
<dbReference type="Proteomes" id="UP000035540">
    <property type="component" value="Chromosome"/>
</dbReference>
<evidence type="ECO:0000313" key="3">
    <source>
        <dbReference type="Proteomes" id="UP000035540"/>
    </source>
</evidence>
<dbReference type="Gene3D" id="1.20.1250.20">
    <property type="entry name" value="MFS general substrate transporter like domains"/>
    <property type="match status" value="1"/>
</dbReference>
<dbReference type="RefSeq" id="WP_083985435.1">
    <property type="nucleotide sequence ID" value="NZ_CP011545.1"/>
</dbReference>
<protein>
    <submittedName>
        <fullName evidence="2">Major Facilitator Superfamily transporter</fullName>
    </submittedName>
</protein>
<dbReference type="Pfam" id="PF07690">
    <property type="entry name" value="MFS_1"/>
    <property type="match status" value="1"/>
</dbReference>
<dbReference type="InterPro" id="IPR011701">
    <property type="entry name" value="MFS"/>
</dbReference>
<dbReference type="EMBL" id="CP011545">
    <property type="protein sequence ID" value="AKK08365.1"/>
    <property type="molecule type" value="Genomic_DNA"/>
</dbReference>
<keyword evidence="1" id="KW-1133">Transmembrane helix</keyword>
<dbReference type="PATRIC" id="fig|136857.5.peg.910"/>
<sequence length="372" mass="39279">MNSLVRATPKALIALNVLSDALATSFLAASIGFLVLDRSTVHPGLSMSLVGAFLFLGIVLSFPVGALGDRWGTRRVLMAVQVVQVAVYLAMFFSSGYTFVIVLAAAFGLGRVVSPLRGALPPRYIDKQELIGFKSRLRTWTLTVALLGSALVPIVLRFETRLYLAVAFVGMVAYLACYSATYLLRGEGASGQPGEHRARVPMGLQAGDWGIWWLLVGGFLIVGIAGALLPFVVAGFGPGYAWLLFASSVLGIVVNDAVRRLISRVTSPDGRVAYPLKLIAVAYLTGIGSVGFFLFLLTSSVAPAVILLGFLVGSLLGTVGEVLNVVVAWDVQYSVGNESRRTSIVALFSLTSSLGGSVGQLVSGRIYSAAVD</sequence>
<proteinExistence type="predicted"/>
<feature type="transmembrane region" description="Helical" evidence="1">
    <location>
        <begin position="304"/>
        <end position="331"/>
    </location>
</feature>
<organism evidence="2 3">
    <name type="scientific">Corynebacterium testudinoris</name>
    <dbReference type="NCBI Taxonomy" id="136857"/>
    <lineage>
        <taxon>Bacteria</taxon>
        <taxon>Bacillati</taxon>
        <taxon>Actinomycetota</taxon>
        <taxon>Actinomycetes</taxon>
        <taxon>Mycobacteriales</taxon>
        <taxon>Corynebacteriaceae</taxon>
        <taxon>Corynebacterium</taxon>
    </lineage>
</organism>
<evidence type="ECO:0000313" key="2">
    <source>
        <dbReference type="EMBL" id="AKK08365.1"/>
    </source>
</evidence>
<gene>
    <name evidence="2" type="ORF">CTEST_04590</name>
</gene>
<dbReference type="SUPFAM" id="SSF103473">
    <property type="entry name" value="MFS general substrate transporter"/>
    <property type="match status" value="1"/>
</dbReference>
<keyword evidence="1" id="KW-0812">Transmembrane</keyword>
<feature type="transmembrane region" description="Helical" evidence="1">
    <location>
        <begin position="137"/>
        <end position="156"/>
    </location>
</feature>
<feature type="transmembrane region" description="Helical" evidence="1">
    <location>
        <begin position="278"/>
        <end position="298"/>
    </location>
</feature>
<reference evidence="3" key="2">
    <citation type="submission" date="2015-05" db="EMBL/GenBank/DDBJ databases">
        <title>Complete genome sequence of Corynebacterium testudinoris DSM 44614, recovered from necrotic lesions in the mouth of a tortoise.</title>
        <authorList>
            <person name="Ruckert C."/>
            <person name="Albersmeier A."/>
            <person name="Winkler A."/>
            <person name="Tauch A."/>
        </authorList>
    </citation>
    <scope>NUCLEOTIDE SEQUENCE [LARGE SCALE GENOMIC DNA]</scope>
    <source>
        <strain evidence="3">DSM 44614</strain>
    </source>
</reference>
<dbReference type="AlphaFoldDB" id="A0A0G3H6I9"/>
<dbReference type="GO" id="GO:0022857">
    <property type="term" value="F:transmembrane transporter activity"/>
    <property type="evidence" value="ECO:0007669"/>
    <property type="project" value="InterPro"/>
</dbReference>
<reference evidence="2 3" key="1">
    <citation type="journal article" date="2015" name="Genome Announc.">
        <title>Complete Genome Sequence of the Type Strain Corynebacterium testudinoris DSM 44614, Recovered from Necrotic Lesions in the Mouth of a Tortoise.</title>
        <authorList>
            <person name="Ruckert C."/>
            <person name="Kriete M."/>
            <person name="Jaenicke S."/>
            <person name="Winkler A."/>
            <person name="Tauch A."/>
        </authorList>
    </citation>
    <scope>NUCLEOTIDE SEQUENCE [LARGE SCALE GENOMIC DNA]</scope>
    <source>
        <strain evidence="2 3">DSM 44614</strain>
    </source>
</reference>